<dbReference type="GO" id="GO:0016491">
    <property type="term" value="F:oxidoreductase activity"/>
    <property type="evidence" value="ECO:0007669"/>
    <property type="project" value="UniProtKB-KW"/>
</dbReference>
<dbReference type="InterPro" id="IPR050523">
    <property type="entry name" value="AKR_Detox_Biosynth"/>
</dbReference>
<dbReference type="RefSeq" id="WP_129188897.1">
    <property type="nucleotide sequence ID" value="NZ_CP035491.1"/>
</dbReference>
<organism evidence="3 4">
    <name type="scientific">Agromyces protaetiae</name>
    <dbReference type="NCBI Taxonomy" id="2509455"/>
    <lineage>
        <taxon>Bacteria</taxon>
        <taxon>Bacillati</taxon>
        <taxon>Actinomycetota</taxon>
        <taxon>Actinomycetes</taxon>
        <taxon>Micrococcales</taxon>
        <taxon>Microbacteriaceae</taxon>
        <taxon>Agromyces</taxon>
    </lineage>
</organism>
<evidence type="ECO:0000313" key="3">
    <source>
        <dbReference type="EMBL" id="QAY72556.1"/>
    </source>
</evidence>
<dbReference type="Pfam" id="PF00248">
    <property type="entry name" value="Aldo_ket_red"/>
    <property type="match status" value="1"/>
</dbReference>
<evidence type="ECO:0000313" key="4">
    <source>
        <dbReference type="Proteomes" id="UP000291259"/>
    </source>
</evidence>
<dbReference type="CDD" id="cd19091">
    <property type="entry name" value="AKR_PsAKR"/>
    <property type="match status" value="1"/>
</dbReference>
<proteinExistence type="predicted"/>
<reference evidence="3 4" key="1">
    <citation type="submission" date="2019-01" db="EMBL/GenBank/DDBJ databases">
        <title>Genome sequencing of strain FW100M-8.</title>
        <authorList>
            <person name="Heo J."/>
            <person name="Kim S.-J."/>
            <person name="Kim J.-S."/>
            <person name="Hong S.-B."/>
            <person name="Kwon S.-W."/>
        </authorList>
    </citation>
    <scope>NUCLEOTIDE SEQUENCE [LARGE SCALE GENOMIC DNA]</scope>
    <source>
        <strain evidence="3 4">FW100M-8</strain>
    </source>
</reference>
<dbReference type="Gene3D" id="3.20.20.100">
    <property type="entry name" value="NADP-dependent oxidoreductase domain"/>
    <property type="match status" value="1"/>
</dbReference>
<evidence type="ECO:0000259" key="2">
    <source>
        <dbReference type="Pfam" id="PF00248"/>
    </source>
</evidence>
<name>A0A4P6FAC4_9MICO</name>
<dbReference type="GO" id="GO:0005829">
    <property type="term" value="C:cytosol"/>
    <property type="evidence" value="ECO:0007669"/>
    <property type="project" value="TreeGrafter"/>
</dbReference>
<protein>
    <submittedName>
        <fullName evidence="3">Aldo/keto reductase</fullName>
    </submittedName>
</protein>
<gene>
    <name evidence="3" type="ORF">ET445_03550</name>
</gene>
<dbReference type="InterPro" id="IPR023210">
    <property type="entry name" value="NADP_OxRdtase_dom"/>
</dbReference>
<feature type="domain" description="NADP-dependent oxidoreductase" evidence="2">
    <location>
        <begin position="16"/>
        <end position="321"/>
    </location>
</feature>
<dbReference type="KEGG" id="agf:ET445_03550"/>
<evidence type="ECO:0000256" key="1">
    <source>
        <dbReference type="ARBA" id="ARBA00023002"/>
    </source>
</evidence>
<dbReference type="AlphaFoldDB" id="A0A4P6FAC4"/>
<dbReference type="SUPFAM" id="SSF51430">
    <property type="entry name" value="NAD(P)-linked oxidoreductase"/>
    <property type="match status" value="1"/>
</dbReference>
<dbReference type="OrthoDB" id="9768851at2"/>
<keyword evidence="4" id="KW-1185">Reference proteome</keyword>
<dbReference type="FunFam" id="3.20.20.100:FF:000004">
    <property type="entry name" value="Oxidoreductase, aldo/keto reductase"/>
    <property type="match status" value="1"/>
</dbReference>
<keyword evidence="1" id="KW-0560">Oxidoreductase</keyword>
<dbReference type="InterPro" id="IPR036812">
    <property type="entry name" value="NAD(P)_OxRdtase_dom_sf"/>
</dbReference>
<dbReference type="PANTHER" id="PTHR43364:SF18">
    <property type="entry name" value="OXIDOREDUCTASE"/>
    <property type="match status" value="1"/>
</dbReference>
<dbReference type="PANTHER" id="PTHR43364">
    <property type="entry name" value="NADH-SPECIFIC METHYLGLYOXAL REDUCTASE-RELATED"/>
    <property type="match status" value="1"/>
</dbReference>
<dbReference type="EMBL" id="CP035491">
    <property type="protein sequence ID" value="QAY72556.1"/>
    <property type="molecule type" value="Genomic_DNA"/>
</dbReference>
<sequence>MKYRMLGRTGVYVSTIGLGTMTFGGAGTPLGDALGGLDQTATDRVVGTALDLGVTLFDTADVYTGGESETFLGRALGSRRDDVVLATKFSARTGLGPNDVGASRLHVMRAVEASLSRLGTDRIDLYQLHSFDAETPIDETLAALDDLVRQGKVRYVGASNVAAWQLMKALGVSERLGAARFVSDQAYYSLLGRDVEREIAPLAADQGVSLFAWAPLAGGILTGKYSRSGASDPGSRRATAGYPDFPPVDPARAWDIVDAVESVASRHDASPAQVALAWVLGRPAVTSVLVGARRPEQLADSVAAVELELTTADLDELEAVSRTATPYPDWVWDFAAGGRTPV</sequence>
<dbReference type="Proteomes" id="UP000291259">
    <property type="component" value="Chromosome"/>
</dbReference>
<accession>A0A4P6FAC4</accession>